<evidence type="ECO:0000256" key="5">
    <source>
        <dbReference type="ARBA" id="ARBA00023136"/>
    </source>
</evidence>
<dbReference type="FunCoup" id="A0A2K2CWN2">
    <property type="interactions" value="419"/>
</dbReference>
<dbReference type="EnsemblPlants" id="PNT66436">
    <property type="protein sequence ID" value="PNT66436"/>
    <property type="gene ID" value="BRADI_3g11320v3"/>
</dbReference>
<evidence type="ECO:0000256" key="7">
    <source>
        <dbReference type="SAM" id="MobiDB-lite"/>
    </source>
</evidence>
<reference evidence="10" key="3">
    <citation type="submission" date="2018-08" db="UniProtKB">
        <authorList>
            <consortium name="EnsemblPlants"/>
        </authorList>
    </citation>
    <scope>IDENTIFICATION</scope>
    <source>
        <strain evidence="10">cv. Bd21</strain>
    </source>
</reference>
<evidence type="ECO:0000256" key="2">
    <source>
        <dbReference type="ARBA" id="ARBA00022692"/>
    </source>
</evidence>
<reference evidence="9 10" key="1">
    <citation type="journal article" date="2010" name="Nature">
        <title>Genome sequencing and analysis of the model grass Brachypodium distachyon.</title>
        <authorList>
            <consortium name="International Brachypodium Initiative"/>
        </authorList>
    </citation>
    <scope>NUCLEOTIDE SEQUENCE [LARGE SCALE GENOMIC DNA]</scope>
    <source>
        <strain evidence="9 10">Bd21</strain>
    </source>
</reference>
<dbReference type="Proteomes" id="UP000008810">
    <property type="component" value="Chromosome 3"/>
</dbReference>
<dbReference type="InterPro" id="IPR003388">
    <property type="entry name" value="Reticulon"/>
</dbReference>
<name>A0A2K2CWN2_BRADI</name>
<dbReference type="ExpressionAtlas" id="A0A2K2CWN2">
    <property type="expression patterns" value="baseline"/>
</dbReference>
<accession>A0A2K2CWN2</accession>
<dbReference type="AlphaFoldDB" id="A0A2K2CWN2"/>
<proteinExistence type="predicted"/>
<keyword evidence="5" id="KW-0472">Membrane</keyword>
<evidence type="ECO:0000313" key="10">
    <source>
        <dbReference type="EnsemblPlants" id="PNT66436"/>
    </source>
</evidence>
<evidence type="ECO:0000256" key="1">
    <source>
        <dbReference type="ARBA" id="ARBA00004477"/>
    </source>
</evidence>
<dbReference type="InterPro" id="IPR044647">
    <property type="entry name" value="RTNLB17/18/21"/>
</dbReference>
<dbReference type="PROSITE" id="PS50845">
    <property type="entry name" value="RETICULON"/>
    <property type="match status" value="1"/>
</dbReference>
<feature type="compositionally biased region" description="Low complexity" evidence="7">
    <location>
        <begin position="130"/>
        <end position="141"/>
    </location>
</feature>
<gene>
    <name evidence="10" type="primary">LOC100824509</name>
    <name evidence="9" type="ORF">BRADI_3g11320v3</name>
</gene>
<keyword evidence="2" id="KW-0812">Transmembrane</keyword>
<organism evidence="9">
    <name type="scientific">Brachypodium distachyon</name>
    <name type="common">Purple false brome</name>
    <name type="synonym">Trachynia distachya</name>
    <dbReference type="NCBI Taxonomy" id="15368"/>
    <lineage>
        <taxon>Eukaryota</taxon>
        <taxon>Viridiplantae</taxon>
        <taxon>Streptophyta</taxon>
        <taxon>Embryophyta</taxon>
        <taxon>Tracheophyta</taxon>
        <taxon>Spermatophyta</taxon>
        <taxon>Magnoliopsida</taxon>
        <taxon>Liliopsida</taxon>
        <taxon>Poales</taxon>
        <taxon>Poaceae</taxon>
        <taxon>BOP clade</taxon>
        <taxon>Pooideae</taxon>
        <taxon>Stipodae</taxon>
        <taxon>Brachypodieae</taxon>
        <taxon>Brachypodium</taxon>
    </lineage>
</organism>
<evidence type="ECO:0000256" key="3">
    <source>
        <dbReference type="ARBA" id="ARBA00022824"/>
    </source>
</evidence>
<evidence type="ECO:0000259" key="8">
    <source>
        <dbReference type="PROSITE" id="PS50845"/>
    </source>
</evidence>
<dbReference type="PANTHER" id="PTHR46626:SF2">
    <property type="entry name" value="RETICULON-LIKE PROTEIN B17"/>
    <property type="match status" value="1"/>
</dbReference>
<dbReference type="GO" id="GO:0005789">
    <property type="term" value="C:endoplasmic reticulum membrane"/>
    <property type="evidence" value="ECO:0007669"/>
    <property type="project" value="UniProtKB-SubCell"/>
</dbReference>
<protein>
    <recommendedName>
        <fullName evidence="6">Reticulon-like protein</fullName>
    </recommendedName>
</protein>
<dbReference type="OrthoDB" id="783438at2759"/>
<dbReference type="Gramene" id="PNT66436">
    <property type="protein sequence ID" value="PNT66436"/>
    <property type="gene ID" value="BRADI_3g11320v3"/>
</dbReference>
<dbReference type="Pfam" id="PF02453">
    <property type="entry name" value="Reticulon"/>
    <property type="match status" value="1"/>
</dbReference>
<feature type="compositionally biased region" description="Low complexity" evidence="7">
    <location>
        <begin position="76"/>
        <end position="90"/>
    </location>
</feature>
<keyword evidence="4" id="KW-1133">Transmembrane helix</keyword>
<dbReference type="STRING" id="15368.A0A2K2CWN2"/>
<keyword evidence="11" id="KW-1185">Reference proteome</keyword>
<keyword evidence="3 6" id="KW-0256">Endoplasmic reticulum</keyword>
<evidence type="ECO:0000313" key="11">
    <source>
        <dbReference type="Proteomes" id="UP000008810"/>
    </source>
</evidence>
<evidence type="ECO:0000256" key="4">
    <source>
        <dbReference type="ARBA" id="ARBA00022989"/>
    </source>
</evidence>
<comment type="subcellular location">
    <subcellularLocation>
        <location evidence="1 6">Endoplasmic reticulum membrane</location>
        <topology evidence="1 6">Multi-pass membrane protein</topology>
    </subcellularLocation>
</comment>
<sequence>MIREIPEPRCYTRTDQREAKQIYKHMATVPMDYSSPAPALAAKLPTPPYHHSSAAEEVATPPAKPTGQRSPLPSPLQLSGYSLHELLLLSPSPPSRRNLSRQRGAAGTGVDSSLEMVGTPPRRRRRGAAEQRAAPAGASPRNARRARRRLEKEIEPEGDAAARKARRRKSTRVAPKSAATVPAPVAAEENLSLALVPASTDATHVTATDAVEQSRRETLWERIFELVMWKDVAKSALWFGLGSMFFFSCSFSRDITFSPISAFCRLGVMILGLAFFKDSVPQSRQPVERGRNFQLTEEDVLRASRAVLPIANSMISTAQVIFSGDPLITLKVLPVLLFGVKYGSLVTVWRLLATGFFAGFTLPKLYICYLTQIHGGVEILRDRALEAWNSCPRKKLVTATAVTICWNLFSIKTRFMAGFISLVILRCNHQCRKAELNPEVECCQDGQEQEMEIDPSED</sequence>
<evidence type="ECO:0000313" key="9">
    <source>
        <dbReference type="EMBL" id="PNT66436.1"/>
    </source>
</evidence>
<evidence type="ECO:0000256" key="6">
    <source>
        <dbReference type="RuleBase" id="RU363132"/>
    </source>
</evidence>
<feature type="domain" description="Reticulon" evidence="8">
    <location>
        <begin position="223"/>
        <end position="384"/>
    </location>
</feature>
<feature type="region of interest" description="Disordered" evidence="7">
    <location>
        <begin position="34"/>
        <end position="181"/>
    </location>
</feature>
<dbReference type="EMBL" id="CM000882">
    <property type="protein sequence ID" value="PNT66436.1"/>
    <property type="molecule type" value="Genomic_DNA"/>
</dbReference>
<reference evidence="9" key="2">
    <citation type="submission" date="2017-06" db="EMBL/GenBank/DDBJ databases">
        <title>WGS assembly of Brachypodium distachyon.</title>
        <authorList>
            <consortium name="The International Brachypodium Initiative"/>
            <person name="Lucas S."/>
            <person name="Harmon-Smith M."/>
            <person name="Lail K."/>
            <person name="Tice H."/>
            <person name="Grimwood J."/>
            <person name="Bruce D."/>
            <person name="Barry K."/>
            <person name="Shu S."/>
            <person name="Lindquist E."/>
            <person name="Wang M."/>
            <person name="Pitluck S."/>
            <person name="Vogel J.P."/>
            <person name="Garvin D.F."/>
            <person name="Mockler T.C."/>
            <person name="Schmutz J."/>
            <person name="Rokhsar D."/>
            <person name="Bevan M.W."/>
        </authorList>
    </citation>
    <scope>NUCLEOTIDE SEQUENCE</scope>
    <source>
        <strain evidence="9">Bd21</strain>
    </source>
</reference>
<dbReference type="PANTHER" id="PTHR46626">
    <property type="entry name" value="RETICULON-LIKE PROTEIN B17"/>
    <property type="match status" value="1"/>
</dbReference>